<protein>
    <recommendedName>
        <fullName evidence="1">YjiS-like domain-containing protein</fullName>
    </recommendedName>
</protein>
<comment type="caution">
    <text evidence="2">The sequence shown here is derived from an EMBL/GenBank/DDBJ whole genome shotgun (WGS) entry which is preliminary data.</text>
</comment>
<dbReference type="Pfam" id="PF06568">
    <property type="entry name" value="YjiS-like"/>
    <property type="match status" value="1"/>
</dbReference>
<keyword evidence="3" id="KW-1185">Reference proteome</keyword>
<name>V4RP41_9HYPH</name>
<dbReference type="OrthoDB" id="7861975at2"/>
<gene>
    <name evidence="2" type="ORF">N177_2268</name>
</gene>
<dbReference type="STRING" id="631454.N177_2268"/>
<dbReference type="eggNOG" id="COG5457">
    <property type="taxonomic scope" value="Bacteria"/>
</dbReference>
<dbReference type="RefSeq" id="WP_023432398.1">
    <property type="nucleotide sequence ID" value="NZ_AWXZ01000029.1"/>
</dbReference>
<dbReference type="InterPro" id="IPR009506">
    <property type="entry name" value="YjiS-like"/>
</dbReference>
<accession>V4RP41</accession>
<proteinExistence type="predicted"/>
<feature type="domain" description="YjiS-like" evidence="1">
    <location>
        <begin position="24"/>
        <end position="58"/>
    </location>
</feature>
<sequence length="89" mass="10019">MQHTIERAGLGTVGPVLAATLAFARRAFRAYRHRREVEMLLTANDHMLADIGLSRADVVGALQVPMGDDPSLELIRARQERRRARIRTK</sequence>
<reference evidence="2 3" key="1">
    <citation type="journal article" date="2014" name="Genome Announc.">
        <title>Draft Genome Sequence of Lutibaculum baratangense Strain AMV1T, Isolated from a Mud Volcano in Andamans, India.</title>
        <authorList>
            <person name="Singh A."/>
            <person name="Sreenivas A."/>
            <person name="Sathyanarayana Reddy G."/>
            <person name="Pinnaka A.K."/>
            <person name="Shivaji S."/>
        </authorList>
    </citation>
    <scope>NUCLEOTIDE SEQUENCE [LARGE SCALE GENOMIC DNA]</scope>
    <source>
        <strain evidence="2 3">AMV1</strain>
    </source>
</reference>
<evidence type="ECO:0000313" key="3">
    <source>
        <dbReference type="Proteomes" id="UP000017819"/>
    </source>
</evidence>
<evidence type="ECO:0000259" key="1">
    <source>
        <dbReference type="Pfam" id="PF06568"/>
    </source>
</evidence>
<dbReference type="AlphaFoldDB" id="V4RP41"/>
<dbReference type="EMBL" id="AWXZ01000029">
    <property type="protein sequence ID" value="ESR24945.1"/>
    <property type="molecule type" value="Genomic_DNA"/>
</dbReference>
<dbReference type="Proteomes" id="UP000017819">
    <property type="component" value="Unassembled WGS sequence"/>
</dbReference>
<evidence type="ECO:0000313" key="2">
    <source>
        <dbReference type="EMBL" id="ESR24945.1"/>
    </source>
</evidence>
<organism evidence="2 3">
    <name type="scientific">Lutibaculum baratangense AMV1</name>
    <dbReference type="NCBI Taxonomy" id="631454"/>
    <lineage>
        <taxon>Bacteria</taxon>
        <taxon>Pseudomonadati</taxon>
        <taxon>Pseudomonadota</taxon>
        <taxon>Alphaproteobacteria</taxon>
        <taxon>Hyphomicrobiales</taxon>
        <taxon>Tepidamorphaceae</taxon>
        <taxon>Lutibaculum</taxon>
    </lineage>
</organism>